<evidence type="ECO:0000259" key="1">
    <source>
        <dbReference type="Pfam" id="PF19493"/>
    </source>
</evidence>
<reference evidence="3" key="1">
    <citation type="submission" date="2023-07" db="EMBL/GenBank/DDBJ databases">
        <title>Whole-genome sequencing of a new Methanosarcina sp. Z-7115.</title>
        <authorList>
            <person name="Zhilina T.N."/>
            <person name="Merkel A.Y."/>
        </authorList>
    </citation>
    <scope>NUCLEOTIDE SEQUENCE [LARGE SCALE GENOMIC DNA]</scope>
    <source>
        <strain evidence="3">Z-7115</strain>
    </source>
</reference>
<keyword evidence="3" id="KW-1185">Reference proteome</keyword>
<proteinExistence type="predicted"/>
<organism evidence="2 3">
    <name type="scientific">Methanosarcina baikalica</name>
    <dbReference type="NCBI Taxonomy" id="3073890"/>
    <lineage>
        <taxon>Archaea</taxon>
        <taxon>Methanobacteriati</taxon>
        <taxon>Methanobacteriota</taxon>
        <taxon>Stenosarchaea group</taxon>
        <taxon>Methanomicrobia</taxon>
        <taxon>Methanosarcinales</taxon>
        <taxon>Methanosarcinaceae</taxon>
        <taxon>Methanosarcina</taxon>
    </lineage>
</organism>
<protein>
    <submittedName>
        <fullName evidence="2">CU044_2847 family protein</fullName>
    </submittedName>
</protein>
<feature type="domain" description="Trypsin-co-occurring" evidence="1">
    <location>
        <begin position="8"/>
        <end position="114"/>
    </location>
</feature>
<dbReference type="Pfam" id="PF19493">
    <property type="entry name" value="Trypco1"/>
    <property type="match status" value="1"/>
</dbReference>
<gene>
    <name evidence="2" type="ORF">RG963_07690</name>
</gene>
<dbReference type="NCBIfam" id="NF041216">
    <property type="entry name" value="CU044_2847_fam"/>
    <property type="match status" value="1"/>
</dbReference>
<comment type="caution">
    <text evidence="2">The sequence shown here is derived from an EMBL/GenBank/DDBJ whole genome shotgun (WGS) entry which is preliminary data.</text>
</comment>
<dbReference type="InterPro" id="IPR045794">
    <property type="entry name" value="Trypco1"/>
</dbReference>
<evidence type="ECO:0000313" key="3">
    <source>
        <dbReference type="Proteomes" id="UP001246244"/>
    </source>
</evidence>
<evidence type="ECO:0000313" key="2">
    <source>
        <dbReference type="EMBL" id="MDR7665657.1"/>
    </source>
</evidence>
<name>A0ABU2D137_9EURY</name>
<dbReference type="EMBL" id="JAVKPK010000025">
    <property type="protein sequence ID" value="MDR7665657.1"/>
    <property type="molecule type" value="Genomic_DNA"/>
</dbReference>
<accession>A0ABU2D137</accession>
<dbReference type="Proteomes" id="UP001246244">
    <property type="component" value="Unassembled WGS sequence"/>
</dbReference>
<sequence length="122" mass="13399">MVELIPVKFPDGTTVYIESSDSCQTLEAQSIEETCSIEEVSCIDNIKELLRGQQLTNSIKSFCGNTINSFYELAEDAKPTKATIEFGLNFSLEGDVYLVKSSSEASIKITAEWNLKTGDGTE</sequence>
<dbReference type="RefSeq" id="WP_310575684.1">
    <property type="nucleotide sequence ID" value="NZ_JAVKPK010000025.1"/>
</dbReference>